<proteinExistence type="predicted"/>
<evidence type="ECO:0000313" key="2">
    <source>
        <dbReference type="Proteomes" id="UP000327013"/>
    </source>
</evidence>
<keyword evidence="2" id="KW-1185">Reference proteome</keyword>
<sequence length="83" mass="9070">MPYFSGINHCETSAVDVDVRHLLIGQMNKVHGHYCDSNSSSTCDLESSFSDAKASSVATTPSWNRLWCIDREVCVSVSSKSSP</sequence>
<gene>
    <name evidence="1" type="ORF">FH972_012622</name>
</gene>
<reference evidence="1 2" key="1">
    <citation type="submission" date="2019-06" db="EMBL/GenBank/DDBJ databases">
        <title>A chromosomal-level reference genome of Carpinus fangiana (Coryloideae, Betulaceae).</title>
        <authorList>
            <person name="Yang X."/>
            <person name="Wang Z."/>
            <person name="Zhang L."/>
            <person name="Hao G."/>
            <person name="Liu J."/>
            <person name="Yang Y."/>
        </authorList>
    </citation>
    <scope>NUCLEOTIDE SEQUENCE [LARGE SCALE GENOMIC DNA]</scope>
    <source>
        <strain evidence="1">Cfa_2016G</strain>
        <tissue evidence="1">Leaf</tissue>
    </source>
</reference>
<organism evidence="1 2">
    <name type="scientific">Carpinus fangiana</name>
    <dbReference type="NCBI Taxonomy" id="176857"/>
    <lineage>
        <taxon>Eukaryota</taxon>
        <taxon>Viridiplantae</taxon>
        <taxon>Streptophyta</taxon>
        <taxon>Embryophyta</taxon>
        <taxon>Tracheophyta</taxon>
        <taxon>Spermatophyta</taxon>
        <taxon>Magnoliopsida</taxon>
        <taxon>eudicotyledons</taxon>
        <taxon>Gunneridae</taxon>
        <taxon>Pentapetalae</taxon>
        <taxon>rosids</taxon>
        <taxon>fabids</taxon>
        <taxon>Fagales</taxon>
        <taxon>Betulaceae</taxon>
        <taxon>Carpinus</taxon>
    </lineage>
</organism>
<accession>A0A5N6R587</accession>
<protein>
    <submittedName>
        <fullName evidence="1">Uncharacterized protein</fullName>
    </submittedName>
</protein>
<evidence type="ECO:0000313" key="1">
    <source>
        <dbReference type="EMBL" id="KAE8055801.1"/>
    </source>
</evidence>
<name>A0A5N6R587_9ROSI</name>
<dbReference type="EMBL" id="CM017325">
    <property type="protein sequence ID" value="KAE8055801.1"/>
    <property type="molecule type" value="Genomic_DNA"/>
</dbReference>
<dbReference type="Proteomes" id="UP000327013">
    <property type="component" value="Chromosome 5"/>
</dbReference>
<dbReference type="AlphaFoldDB" id="A0A5N6R587"/>